<feature type="compositionally biased region" description="Polar residues" evidence="2">
    <location>
        <begin position="491"/>
        <end position="505"/>
    </location>
</feature>
<feature type="region of interest" description="Disordered" evidence="2">
    <location>
        <begin position="156"/>
        <end position="255"/>
    </location>
</feature>
<dbReference type="Pfam" id="PF07814">
    <property type="entry name" value="WAPL"/>
    <property type="match status" value="1"/>
</dbReference>
<dbReference type="PANTHER" id="PTHR22100">
    <property type="entry name" value="WINGS APART-LIKE PROTEIN HOMOLOG"/>
    <property type="match status" value="1"/>
</dbReference>
<dbReference type="Proteomes" id="UP000244722">
    <property type="component" value="Unassembled WGS sequence"/>
</dbReference>
<feature type="region of interest" description="Disordered" evidence="2">
    <location>
        <begin position="461"/>
        <end position="505"/>
    </location>
</feature>
<feature type="domain" description="Wings apart-like protein C-terminal" evidence="3">
    <location>
        <begin position="593"/>
        <end position="941"/>
    </location>
</feature>
<dbReference type="OrthoDB" id="78088at2759"/>
<feature type="region of interest" description="Disordered" evidence="2">
    <location>
        <begin position="71"/>
        <end position="109"/>
    </location>
</feature>
<accession>A0A2T6ZDS9</accession>
<feature type="compositionally biased region" description="Polar residues" evidence="2">
    <location>
        <begin position="360"/>
        <end position="372"/>
    </location>
</feature>
<feature type="compositionally biased region" description="Basic residues" evidence="2">
    <location>
        <begin position="413"/>
        <end position="422"/>
    </location>
</feature>
<feature type="region of interest" description="Disordered" evidence="2">
    <location>
        <begin position="312"/>
        <end position="434"/>
    </location>
</feature>
<dbReference type="PANTHER" id="PTHR22100:SF13">
    <property type="entry name" value="WINGS APART-LIKE PROTEIN HOMOLOG"/>
    <property type="match status" value="1"/>
</dbReference>
<dbReference type="InterPro" id="IPR039874">
    <property type="entry name" value="WAPL"/>
</dbReference>
<feature type="compositionally biased region" description="Polar residues" evidence="2">
    <location>
        <begin position="97"/>
        <end position="109"/>
    </location>
</feature>
<dbReference type="Gene3D" id="1.25.10.10">
    <property type="entry name" value="Leucine-rich Repeat Variant"/>
    <property type="match status" value="1"/>
</dbReference>
<name>A0A2T6ZDS9_TUBBO</name>
<comment type="caution">
    <text evidence="4">The sequence shown here is derived from an EMBL/GenBank/DDBJ whole genome shotgun (WGS) entry which is preliminary data.</text>
</comment>
<dbReference type="InterPro" id="IPR022771">
    <property type="entry name" value="WAPL_C"/>
</dbReference>
<reference evidence="4 5" key="1">
    <citation type="submission" date="2017-04" db="EMBL/GenBank/DDBJ databases">
        <title>Draft genome sequence of Tuber borchii Vittad., a whitish edible truffle.</title>
        <authorList>
            <consortium name="DOE Joint Genome Institute"/>
            <person name="Murat C."/>
            <person name="Kuo A."/>
            <person name="Barry K.W."/>
            <person name="Clum A."/>
            <person name="Dockter R.B."/>
            <person name="Fauchery L."/>
            <person name="Iotti M."/>
            <person name="Kohler A."/>
            <person name="Labutti K."/>
            <person name="Lindquist E.A."/>
            <person name="Lipzen A."/>
            <person name="Ohm R.A."/>
            <person name="Wang M."/>
            <person name="Grigoriev I.V."/>
            <person name="Zambonelli A."/>
            <person name="Martin F.M."/>
        </authorList>
    </citation>
    <scope>NUCLEOTIDE SEQUENCE [LARGE SCALE GENOMIC DNA]</scope>
    <source>
        <strain evidence="4 5">Tbo3840</strain>
    </source>
</reference>
<dbReference type="EMBL" id="NESQ01000357">
    <property type="protein sequence ID" value="PUU73643.1"/>
    <property type="molecule type" value="Genomic_DNA"/>
</dbReference>
<gene>
    <name evidence="4" type="ORF">B9Z19DRAFT_521092</name>
</gene>
<feature type="compositionally biased region" description="Basic and acidic residues" evidence="2">
    <location>
        <begin position="80"/>
        <end position="90"/>
    </location>
</feature>
<protein>
    <submittedName>
        <fullName evidence="4">Wings apart-like protein regulation of heterochromatin-domain-containing protein</fullName>
    </submittedName>
</protein>
<evidence type="ECO:0000313" key="5">
    <source>
        <dbReference type="Proteomes" id="UP000244722"/>
    </source>
</evidence>
<feature type="compositionally biased region" description="Basic and acidic residues" evidence="2">
    <location>
        <begin position="333"/>
        <end position="347"/>
    </location>
</feature>
<evidence type="ECO:0000259" key="3">
    <source>
        <dbReference type="Pfam" id="PF07814"/>
    </source>
</evidence>
<evidence type="ECO:0000256" key="2">
    <source>
        <dbReference type="SAM" id="MobiDB-lite"/>
    </source>
</evidence>
<feature type="compositionally biased region" description="Low complexity" evidence="2">
    <location>
        <begin position="323"/>
        <end position="332"/>
    </location>
</feature>
<sequence>MEDAQQRRRPPAVTYGKPIKKRFSDAPGIFTALDHGSKFPEASNEVQSKAAAATSIPKTTTIIPLSPATPIRVTKAQQQQEKKKGKEKIAESVLVANPTQQKKGSSGMNGKSTFAKAYLRNITPPAHSPEELAAKKLDSVDIFDFEVSSDAEEVPVIPMRKGGRGLKESKQKPAITRPTIIAGFDAPSTESNIPEKNTTVSRKRSYKKGGGVTVPEPKRRKSLKDSDEEMGISVAGDKGKGAVSTTLPKGKQDFKGDKITSTAKVTKNSTVFKVTKHSTFEVSIPYTFGRQPLSKPVFSRSIVKSEAQFLTKKQGQEKKLKPLAKPKSAPALVEKKSAPHEKVEKPPPKSTVEKGPATKSGKTTLKTVTASRVQKAAPTVLPSLKVKHASPEPPTLAREKSAPLNISAPVDKRVRKRGKTKAGPRGTKQFSQEFSDDDEFDIPLIAELRPVRRRRLIDTLGGDARGSRAGTRSTSVTTDSSDDSDSFTQDAQYPQSQQLSESQNGTSQLQDLFQFGSQGQKQPALMPTYNTGRIGPKVTYAQQRSFKADENMSEQSLFGIPLMMMPSPYSGKKSLGFDEGLEEEPLATTKGMMKNIHELREAGSNNRFLDDVEDFFGDIEGKNVPLGTKRSGYIGLACKMVDKTFVRNFRANNFDTRLLKRVAKQTDEVICFALAFMIARLLREDSTVQILSEIHTNGTLDMLVRMLDFERDIKMVSKDKKTNMSKAAQEMAMDLRALVDKSAVFPQSKPTVYSAQIMGLMVLETVIRSLRAAGIHDRIVSLDVLSKLVAMVKAFITPAKVGKALDMLVLELLLSILEAWACGLDVEIETAFSMDELTTLTDIIPTTMAQAVTGDDGKFHVGDFDVKDILLLTLRLNINITNDKTEACDALANSDLIPILIELIRSRFGILDSQLEEVPRLVNLDLLVLGLGLLNNFAEMSIPGRCSVLRRDETGVLLLDILVKLFLARFAKAEDADSLEESQSNVGFGYLAILLGNLCQDTEIRIATRNQLPNKSLNILYESMEIFIAHHRKVDELKDESDIFYQLGEAHCAFTERLERVVRRLKEGY</sequence>
<proteinExistence type="inferred from homology"/>
<dbReference type="AlphaFoldDB" id="A0A2T6ZDS9"/>
<dbReference type="InterPro" id="IPR011989">
    <property type="entry name" value="ARM-like"/>
</dbReference>
<evidence type="ECO:0000313" key="4">
    <source>
        <dbReference type="EMBL" id="PUU73643.1"/>
    </source>
</evidence>
<comment type="similarity">
    <text evidence="1">Belongs to the WAPL family.</text>
</comment>
<feature type="compositionally biased region" description="Polar residues" evidence="2">
    <location>
        <begin position="188"/>
        <end position="200"/>
    </location>
</feature>
<keyword evidence="5" id="KW-1185">Reference proteome</keyword>
<organism evidence="4 5">
    <name type="scientific">Tuber borchii</name>
    <name type="common">White truffle</name>
    <dbReference type="NCBI Taxonomy" id="42251"/>
    <lineage>
        <taxon>Eukaryota</taxon>
        <taxon>Fungi</taxon>
        <taxon>Dikarya</taxon>
        <taxon>Ascomycota</taxon>
        <taxon>Pezizomycotina</taxon>
        <taxon>Pezizomycetes</taxon>
        <taxon>Pezizales</taxon>
        <taxon>Tuberaceae</taxon>
        <taxon>Tuber</taxon>
    </lineage>
</organism>
<dbReference type="STRING" id="42251.A0A2T6ZDS9"/>
<evidence type="ECO:0000256" key="1">
    <source>
        <dbReference type="ARBA" id="ARBA00006854"/>
    </source>
</evidence>